<sequence length="545" mass="59507">MFCQQCEETAKNLGCTAAGVCGKTNDTACYQDAVNFVLSGIAYRKIHQPKEAKLPPEKPERDRLVIEALFATLTNVNFDESRFAAYLDAAIAFRDAYRPVPGEPPACSWIPQSREEIVTLGGGIGLRSIEDDNERSLFSLLLFGLKGIAAYYSHAEVLGMTDPAVVNFIYKGLASRFEKHSFGERAALVMECGKVGATVLALLESANKRYGPTEITTVSGRVGTNPGILVTGHDLRDLFLLLRQTRGTGVDVYTHGEMLIAHAHPCFKKFPHLIGNYGTSWANQKKEFPKFNGPILFTTNCLVPPPPEYRDRIFTTGSVGFPNAVHIPEKPDGSKDFSRIIACAKKCGPPSDLQCGDLVTGAGHDAVLAFAPKILDLVKRGKIRHFVVMAGCDGRHKEREYYTEFAKALPNDVVILTAGCAKYRYNRLGLGDIEGIPRVLDAGQCNDSYSLVVIAQELAKALHVEVENLPLSFNIAWYEQKAILVLLVLLALGIKNIMIGPNLPACLSPDVLNMLVKKFDVQLISTPAEDMVSLGIIPPPSPSCQ</sequence>
<dbReference type="FunFam" id="3.40.50.2030:FF:000001">
    <property type="entry name" value="Hydroxylamine reductase"/>
    <property type="match status" value="1"/>
</dbReference>
<evidence type="ECO:0000256" key="7">
    <source>
        <dbReference type="HAMAP-Rule" id="MF_00069"/>
    </source>
</evidence>
<proteinExistence type="inferred from homology"/>
<keyword evidence="9" id="KW-1185">Reference proteome</keyword>
<evidence type="ECO:0000256" key="1">
    <source>
        <dbReference type="ARBA" id="ARBA00022485"/>
    </source>
</evidence>
<comment type="catalytic activity">
    <reaction evidence="7">
        <text>A + NH4(+) + H2O = hydroxylamine + AH2 + H(+)</text>
        <dbReference type="Rhea" id="RHEA:22052"/>
        <dbReference type="ChEBI" id="CHEBI:13193"/>
        <dbReference type="ChEBI" id="CHEBI:15377"/>
        <dbReference type="ChEBI" id="CHEBI:15378"/>
        <dbReference type="ChEBI" id="CHEBI:15429"/>
        <dbReference type="ChEBI" id="CHEBI:17499"/>
        <dbReference type="ChEBI" id="CHEBI:28938"/>
        <dbReference type="EC" id="1.7.99.1"/>
    </reaction>
</comment>
<evidence type="ECO:0000256" key="2">
    <source>
        <dbReference type="ARBA" id="ARBA00022490"/>
    </source>
</evidence>
<comment type="subcellular location">
    <subcellularLocation>
        <location evidence="7">Cytoplasm</location>
    </subcellularLocation>
</comment>
<dbReference type="Gene3D" id="1.20.1270.20">
    <property type="match status" value="2"/>
</dbReference>
<dbReference type="InterPro" id="IPR016100">
    <property type="entry name" value="Prismane_a-bundle"/>
</dbReference>
<dbReference type="GO" id="GO:0005737">
    <property type="term" value="C:cytoplasm"/>
    <property type="evidence" value="ECO:0007669"/>
    <property type="project" value="UniProtKB-SubCell"/>
</dbReference>
<feature type="binding site" evidence="7">
    <location>
        <position position="21"/>
    </location>
    <ligand>
        <name>[4Fe-4S] cluster</name>
        <dbReference type="ChEBI" id="CHEBI:49883"/>
    </ligand>
</feature>
<dbReference type="EC" id="1.7.99.1" evidence="7"/>
<keyword evidence="4 7" id="KW-0560">Oxidoreductase</keyword>
<dbReference type="RefSeq" id="WP_011833696.1">
    <property type="nucleotide sequence ID" value="NC_008942.1"/>
</dbReference>
<organism evidence="8 9">
    <name type="scientific">Methanocorpusculum labreanum (strain ATCC 43576 / DSM 4855 / Z)</name>
    <dbReference type="NCBI Taxonomy" id="410358"/>
    <lineage>
        <taxon>Archaea</taxon>
        <taxon>Methanobacteriati</taxon>
        <taxon>Methanobacteriota</taxon>
        <taxon>Stenosarchaea group</taxon>
        <taxon>Methanomicrobia</taxon>
        <taxon>Methanomicrobiales</taxon>
        <taxon>Methanocorpusculaceae</taxon>
        <taxon>Methanocorpusculum</taxon>
    </lineage>
</organism>
<keyword evidence="1 7" id="KW-0004">4Fe-4S</keyword>
<dbReference type="SUPFAM" id="SSF56821">
    <property type="entry name" value="Prismane protein-like"/>
    <property type="match status" value="1"/>
</dbReference>
<dbReference type="OrthoDB" id="21311at2157"/>
<dbReference type="GO" id="GO:0050418">
    <property type="term" value="F:hydroxylamine reductase activity"/>
    <property type="evidence" value="ECO:0007669"/>
    <property type="project" value="UniProtKB-UniRule"/>
</dbReference>
<dbReference type="GO" id="GO:0051539">
    <property type="term" value="F:4 iron, 4 sulfur cluster binding"/>
    <property type="evidence" value="ECO:0007669"/>
    <property type="project" value="UniProtKB-KW"/>
</dbReference>
<feature type="binding site" evidence="7">
    <location>
        <position position="233"/>
    </location>
    <ligand>
        <name>hybrid [4Fe-2O-2S] cluster</name>
        <dbReference type="ChEBI" id="CHEBI:60519"/>
    </ligand>
</feature>
<comment type="function">
    <text evidence="7">Catalyzes the reduction of hydroxylamine to form NH(3) and H(2)O.</text>
</comment>
<evidence type="ECO:0000313" key="8">
    <source>
        <dbReference type="EMBL" id="ABN07493.1"/>
    </source>
</evidence>
<dbReference type="EMBL" id="CP000559">
    <property type="protein sequence ID" value="ABN07493.1"/>
    <property type="molecule type" value="Genomic_DNA"/>
</dbReference>
<comment type="cofactor">
    <cofactor evidence="7">
        <name>[4Fe-4S] cluster</name>
        <dbReference type="ChEBI" id="CHEBI:49883"/>
    </cofactor>
    <text evidence="7">Binds 1 [4Fe-4S] cluster.</text>
</comment>
<reference evidence="8 9" key="1">
    <citation type="journal article" date="2009" name="Stand. Genomic Sci.">
        <title>Complete genome sequence of Methanocorpusculum labreanum type strain Z.</title>
        <authorList>
            <person name="Anderson I.J."/>
            <person name="Sieprawska-Lupa M."/>
            <person name="Goltsman E."/>
            <person name="Lapidus A."/>
            <person name="Copeland A."/>
            <person name="Glavina Del Rio T."/>
            <person name="Tice H."/>
            <person name="Dalin E."/>
            <person name="Barry K."/>
            <person name="Pitluck S."/>
            <person name="Hauser L."/>
            <person name="Land M."/>
            <person name="Lucas S."/>
            <person name="Richardson P."/>
            <person name="Whitman W.B."/>
            <person name="Kyrpides N.C."/>
        </authorList>
    </citation>
    <scope>NUCLEOTIDE SEQUENCE [LARGE SCALE GENOMIC DNA]</scope>
    <source>
        <strain evidence="9">ATCC 43576 / DSM 4855 / Z</strain>
    </source>
</reference>
<feature type="binding site" evidence="7">
    <location>
        <position position="3"/>
    </location>
    <ligand>
        <name>[4Fe-4S] cluster</name>
        <dbReference type="ChEBI" id="CHEBI:49883"/>
    </ligand>
</feature>
<dbReference type="GO" id="GO:0046872">
    <property type="term" value="F:metal ion binding"/>
    <property type="evidence" value="ECO:0007669"/>
    <property type="project" value="UniProtKB-KW"/>
</dbReference>
<keyword evidence="3 7" id="KW-0479">Metal-binding</keyword>
<feature type="binding site" evidence="7">
    <location>
        <position position="15"/>
    </location>
    <ligand>
        <name>[4Fe-4S] cluster</name>
        <dbReference type="ChEBI" id="CHEBI:49883"/>
    </ligand>
</feature>
<evidence type="ECO:0000256" key="6">
    <source>
        <dbReference type="ARBA" id="ARBA00023014"/>
    </source>
</evidence>
<dbReference type="STRING" id="410358.Mlab_1326"/>
<dbReference type="Gene3D" id="3.40.50.2030">
    <property type="match status" value="2"/>
</dbReference>
<dbReference type="PIRSF" id="PIRSF000076">
    <property type="entry name" value="HCP"/>
    <property type="match status" value="1"/>
</dbReference>
<protein>
    <recommendedName>
        <fullName evidence="7">Hydroxylamine reductase</fullName>
        <ecNumber evidence="7">1.7.99.1</ecNumber>
    </recommendedName>
    <alternativeName>
        <fullName evidence="7">Hybrid-cluster protein</fullName>
        <shortName evidence="7">HCP</shortName>
    </alternativeName>
    <alternativeName>
        <fullName evidence="7">Prismane protein</fullName>
    </alternativeName>
</protein>
<keyword evidence="5 7" id="KW-0408">Iron</keyword>
<dbReference type="KEGG" id="mla:Mlab_1326"/>
<dbReference type="PANTHER" id="PTHR30109:SF0">
    <property type="entry name" value="HYDROXYLAMINE REDUCTASE"/>
    <property type="match status" value="1"/>
</dbReference>
<keyword evidence="6 7" id="KW-0411">Iron-sulfur</keyword>
<dbReference type="InterPro" id="IPR016099">
    <property type="entry name" value="Prismane-like_a/b-sand"/>
</dbReference>
<dbReference type="HAMAP" id="MF_00069">
    <property type="entry name" value="Hydroxylam_reduct"/>
    <property type="match status" value="1"/>
</dbReference>
<name>A2ST37_METLZ</name>
<gene>
    <name evidence="7" type="primary">hcp</name>
    <name evidence="8" type="ordered locus">Mlab_1326</name>
</gene>
<evidence type="ECO:0000313" key="9">
    <source>
        <dbReference type="Proteomes" id="UP000000365"/>
    </source>
</evidence>
<keyword evidence="2 7" id="KW-0963">Cytoplasm</keyword>
<feature type="binding site" evidence="7">
    <location>
        <position position="481"/>
    </location>
    <ligand>
        <name>hybrid [4Fe-2O-2S] cluster</name>
        <dbReference type="ChEBI" id="CHEBI:60519"/>
    </ligand>
</feature>
<dbReference type="eggNOG" id="arCOG02430">
    <property type="taxonomic scope" value="Archaea"/>
</dbReference>
<evidence type="ECO:0000256" key="5">
    <source>
        <dbReference type="ARBA" id="ARBA00023004"/>
    </source>
</evidence>
<feature type="binding site" evidence="7">
    <location>
        <position position="479"/>
    </location>
    <ligand>
        <name>hybrid [4Fe-2O-2S] cluster</name>
        <dbReference type="ChEBI" id="CHEBI:60519"/>
    </ligand>
</feature>
<dbReference type="NCBIfam" id="NF003658">
    <property type="entry name" value="PRK05290.1"/>
    <property type="match status" value="1"/>
</dbReference>
<dbReference type="HOGENOM" id="CLU_038344_2_0_2"/>
<dbReference type="NCBIfam" id="TIGR01703">
    <property type="entry name" value="hybrid_clust"/>
    <property type="match status" value="1"/>
</dbReference>
<dbReference type="AlphaFoldDB" id="A2ST37"/>
<feature type="binding site" evidence="7">
    <location>
        <position position="6"/>
    </location>
    <ligand>
        <name>[4Fe-4S] cluster</name>
        <dbReference type="ChEBI" id="CHEBI:49883"/>
    </ligand>
</feature>
<dbReference type="InterPro" id="IPR010048">
    <property type="entry name" value="Hydroxylam_reduct"/>
</dbReference>
<dbReference type="GeneID" id="4795420"/>
<comment type="similarity">
    <text evidence="7">Belongs to the HCP family.</text>
</comment>
<dbReference type="GO" id="GO:0042542">
    <property type="term" value="P:response to hydrogen peroxide"/>
    <property type="evidence" value="ECO:0007669"/>
    <property type="project" value="TreeGrafter"/>
</dbReference>
<dbReference type="Proteomes" id="UP000000365">
    <property type="component" value="Chromosome"/>
</dbReference>
<feature type="binding site" evidence="7">
    <location>
        <position position="257"/>
    </location>
    <ligand>
        <name>hybrid [4Fe-2O-2S] cluster</name>
        <dbReference type="ChEBI" id="CHEBI:60519"/>
    </ligand>
</feature>
<feature type="binding site" evidence="7">
    <location>
        <position position="301"/>
    </location>
    <ligand>
        <name>hybrid [4Fe-2O-2S] cluster</name>
        <dbReference type="ChEBI" id="CHEBI:60519"/>
    </ligand>
</feature>
<dbReference type="Pfam" id="PF03063">
    <property type="entry name" value="Prismane"/>
    <property type="match status" value="1"/>
</dbReference>
<evidence type="ECO:0000256" key="3">
    <source>
        <dbReference type="ARBA" id="ARBA00022723"/>
    </source>
</evidence>
<dbReference type="InterPro" id="IPR004137">
    <property type="entry name" value="HCP/CODH"/>
</dbReference>
<feature type="binding site" description="via persulfide group" evidence="7">
    <location>
        <position position="392"/>
    </location>
    <ligand>
        <name>hybrid [4Fe-2O-2S] cluster</name>
        <dbReference type="ChEBI" id="CHEBI:60519"/>
    </ligand>
</feature>
<evidence type="ECO:0000256" key="4">
    <source>
        <dbReference type="ARBA" id="ARBA00023002"/>
    </source>
</evidence>
<dbReference type="InterPro" id="IPR011254">
    <property type="entry name" value="Prismane-like_sf"/>
</dbReference>
<dbReference type="PANTHER" id="PTHR30109">
    <property type="entry name" value="HYDROXYLAMINE REDUCTASE"/>
    <property type="match status" value="1"/>
</dbReference>
<dbReference type="GO" id="GO:0004601">
    <property type="term" value="F:peroxidase activity"/>
    <property type="evidence" value="ECO:0007669"/>
    <property type="project" value="TreeGrafter"/>
</dbReference>
<feature type="modified residue" description="Cysteine persulfide" evidence="7">
    <location>
        <position position="392"/>
    </location>
</feature>
<feature type="binding site" evidence="7">
    <location>
        <position position="445"/>
    </location>
    <ligand>
        <name>hybrid [4Fe-2O-2S] cluster</name>
        <dbReference type="ChEBI" id="CHEBI:60519"/>
    </ligand>
</feature>
<comment type="cofactor">
    <cofactor evidence="7">
        <name>hybrid [4Fe-2O-2S] cluster</name>
        <dbReference type="ChEBI" id="CHEBI:60519"/>
    </cofactor>
    <text evidence="7">Binds 1 hybrid [4Fe-2O-2S] cluster.</text>
</comment>
<accession>A2ST37</accession>
<feature type="binding site" evidence="7">
    <location>
        <position position="420"/>
    </location>
    <ligand>
        <name>hybrid [4Fe-2O-2S] cluster</name>
        <dbReference type="ChEBI" id="CHEBI:60519"/>
    </ligand>
</feature>